<evidence type="ECO:0000256" key="5">
    <source>
        <dbReference type="ARBA" id="ARBA00006457"/>
    </source>
</evidence>
<evidence type="ECO:0000256" key="21">
    <source>
        <dbReference type="PIRSR" id="PIRSR037913-3"/>
    </source>
</evidence>
<keyword evidence="11" id="KW-0378">Hydrolase</keyword>
<evidence type="ECO:0000259" key="22">
    <source>
        <dbReference type="Pfam" id="PF00850"/>
    </source>
</evidence>
<comment type="caution">
    <text evidence="23">The sequence shown here is derived from an EMBL/GenBank/DDBJ whole genome shotgun (WGS) entry which is preliminary data.</text>
</comment>
<dbReference type="InterPro" id="IPR023801">
    <property type="entry name" value="His_deacetylse_dom"/>
</dbReference>
<evidence type="ECO:0000256" key="3">
    <source>
        <dbReference type="ARBA" id="ARBA00004286"/>
    </source>
</evidence>
<dbReference type="AlphaFoldDB" id="A0A9P6U075"/>
<evidence type="ECO:0000256" key="9">
    <source>
        <dbReference type="ARBA" id="ARBA00022491"/>
    </source>
</evidence>
<evidence type="ECO:0000313" key="23">
    <source>
        <dbReference type="EMBL" id="KAG0254084.1"/>
    </source>
</evidence>
<dbReference type="Gene3D" id="3.40.800.20">
    <property type="entry name" value="Histone deacetylase domain"/>
    <property type="match status" value="1"/>
</dbReference>
<evidence type="ECO:0000256" key="6">
    <source>
        <dbReference type="ARBA" id="ARBA00012111"/>
    </source>
</evidence>
<dbReference type="GO" id="GO:0031507">
    <property type="term" value="P:heterochromatin formation"/>
    <property type="evidence" value="ECO:0007669"/>
    <property type="project" value="TreeGrafter"/>
</dbReference>
<evidence type="ECO:0000256" key="19">
    <source>
        <dbReference type="PIRSR" id="PIRSR037913-1"/>
    </source>
</evidence>
<feature type="binding site" evidence="20">
    <location>
        <position position="127"/>
    </location>
    <ligand>
        <name>substrate</name>
    </ligand>
</feature>
<dbReference type="PRINTS" id="PR01270">
    <property type="entry name" value="HDASUPER"/>
</dbReference>
<keyword evidence="10 21" id="KW-0479">Metal-binding</keyword>
<comment type="cofactor">
    <cofactor evidence="1">
        <name>a divalent metal cation</name>
        <dbReference type="ChEBI" id="CHEBI:60240"/>
    </cofactor>
</comment>
<dbReference type="OrthoDB" id="73273at2759"/>
<dbReference type="PANTHER" id="PTHR10625">
    <property type="entry name" value="HISTONE DEACETYLASE HDAC1-RELATED"/>
    <property type="match status" value="1"/>
</dbReference>
<evidence type="ECO:0000256" key="10">
    <source>
        <dbReference type="ARBA" id="ARBA00022723"/>
    </source>
</evidence>
<dbReference type="GO" id="GO:0005634">
    <property type="term" value="C:nucleus"/>
    <property type="evidence" value="ECO:0007669"/>
    <property type="project" value="UniProtKB-SubCell"/>
</dbReference>
<organism evidence="23 24">
    <name type="scientific">Actinomortierella ambigua</name>
    <dbReference type="NCBI Taxonomy" id="1343610"/>
    <lineage>
        <taxon>Eukaryota</taxon>
        <taxon>Fungi</taxon>
        <taxon>Fungi incertae sedis</taxon>
        <taxon>Mucoromycota</taxon>
        <taxon>Mortierellomycotina</taxon>
        <taxon>Mortierellomycetes</taxon>
        <taxon>Mortierellales</taxon>
        <taxon>Mortierellaceae</taxon>
        <taxon>Actinomortierella</taxon>
    </lineage>
</organism>
<gene>
    <name evidence="23" type="primary">HDAC8</name>
    <name evidence="23" type="ORF">DFQ27_007039</name>
</gene>
<keyword evidence="12" id="KW-0156">Chromatin regulator</keyword>
<evidence type="ECO:0000256" key="13">
    <source>
        <dbReference type="ARBA" id="ARBA00023015"/>
    </source>
</evidence>
<evidence type="ECO:0000313" key="24">
    <source>
        <dbReference type="Proteomes" id="UP000807716"/>
    </source>
</evidence>
<evidence type="ECO:0000256" key="18">
    <source>
        <dbReference type="ARBA" id="ARBA00042783"/>
    </source>
</evidence>
<keyword evidence="8" id="KW-0963">Cytoplasm</keyword>
<dbReference type="GO" id="GO:0005694">
    <property type="term" value="C:chromosome"/>
    <property type="evidence" value="ECO:0007669"/>
    <property type="project" value="UniProtKB-SubCell"/>
</dbReference>
<keyword evidence="9" id="KW-0678">Repressor</keyword>
<evidence type="ECO:0000256" key="11">
    <source>
        <dbReference type="ARBA" id="ARBA00022801"/>
    </source>
</evidence>
<comment type="similarity">
    <text evidence="5">Belongs to the histone deacetylase family. HD type 1 subfamily.</text>
</comment>
<dbReference type="PANTHER" id="PTHR10625:SF14">
    <property type="entry name" value="HISTONE DEACETYLASE 8"/>
    <property type="match status" value="1"/>
</dbReference>
<evidence type="ECO:0000256" key="2">
    <source>
        <dbReference type="ARBA" id="ARBA00004123"/>
    </source>
</evidence>
<keyword evidence="7" id="KW-0158">Chromosome</keyword>
<dbReference type="InterPro" id="IPR037138">
    <property type="entry name" value="His_deacetylse_dom_sf"/>
</dbReference>
<feature type="binding site" evidence="20">
    <location>
        <position position="282"/>
    </location>
    <ligand>
        <name>substrate</name>
    </ligand>
</feature>
<proteinExistence type="inferred from homology"/>
<dbReference type="EMBL" id="JAAAJB010000539">
    <property type="protein sequence ID" value="KAG0254084.1"/>
    <property type="molecule type" value="Genomic_DNA"/>
</dbReference>
<evidence type="ECO:0000256" key="4">
    <source>
        <dbReference type="ARBA" id="ARBA00004496"/>
    </source>
</evidence>
<evidence type="ECO:0000256" key="20">
    <source>
        <dbReference type="PIRSR" id="PIRSR037913-2"/>
    </source>
</evidence>
<feature type="active site" description="Proton acceptor" evidence="19">
    <location>
        <position position="119"/>
    </location>
</feature>
<evidence type="ECO:0000256" key="14">
    <source>
        <dbReference type="ARBA" id="ARBA00023163"/>
    </source>
</evidence>
<dbReference type="Proteomes" id="UP000807716">
    <property type="component" value="Unassembled WGS sequence"/>
</dbReference>
<evidence type="ECO:0000256" key="15">
    <source>
        <dbReference type="ARBA" id="ARBA00023242"/>
    </source>
</evidence>
<evidence type="ECO:0000256" key="12">
    <source>
        <dbReference type="ARBA" id="ARBA00022853"/>
    </source>
</evidence>
<sequence>MVHSLVEAYGLLKSKDITVISPRKATTKELCLYHSRDYIDFLRAAEDCHEAVDDEDDGDHGEGSYEDKLEEYGLVYDCRVFEKLRDYAEYVAGSTIQAASVLTDDSFDVAIHWDGGRHHAMKDHASGFCYINDIVLGIMTLQKEFKRVVYIDLDVHHGDGVEKAFQYSDKVLTISLHHFAKGFFPGTGDGDRHKSPQKTKAVVNLPLQSGLTGERLFHIFESLVDPVVASFGPAAVVLQCGVDGLAHDPAGKWNVSIRGFGDCVKKVLSWKKPTLLLGGGGYKNTSAARCYAYLTSLVIGKNISDDIPENPYFEQYGPEFTLHIDTSRKPDKNTDEYIKVVSDLVKQQSESF</sequence>
<reference evidence="23" key="1">
    <citation type="journal article" date="2020" name="Fungal Divers.">
        <title>Resolving the Mortierellaceae phylogeny through synthesis of multi-gene phylogenetics and phylogenomics.</title>
        <authorList>
            <person name="Vandepol N."/>
            <person name="Liber J."/>
            <person name="Desiro A."/>
            <person name="Na H."/>
            <person name="Kennedy M."/>
            <person name="Barry K."/>
            <person name="Grigoriev I.V."/>
            <person name="Miller A.N."/>
            <person name="O'Donnell K."/>
            <person name="Stajich J.E."/>
            <person name="Bonito G."/>
        </authorList>
    </citation>
    <scope>NUCLEOTIDE SEQUENCE</scope>
    <source>
        <strain evidence="23">BC1065</strain>
    </source>
</reference>
<dbReference type="EC" id="3.5.1.98" evidence="6"/>
<keyword evidence="14" id="KW-0804">Transcription</keyword>
<feature type="domain" description="Histone deacetylase" evidence="22">
    <location>
        <begin position="2"/>
        <end position="296"/>
    </location>
</feature>
<dbReference type="PIRSF" id="PIRSF037913">
    <property type="entry name" value="His_deacetylse_1"/>
    <property type="match status" value="1"/>
</dbReference>
<evidence type="ECO:0000256" key="1">
    <source>
        <dbReference type="ARBA" id="ARBA00001968"/>
    </source>
</evidence>
<evidence type="ECO:0000256" key="17">
    <source>
        <dbReference type="ARBA" id="ARBA00041964"/>
    </source>
</evidence>
<dbReference type="GO" id="GO:0141221">
    <property type="term" value="F:histone deacetylase activity, hydrolytic mechanism"/>
    <property type="evidence" value="ECO:0007669"/>
    <property type="project" value="UniProtKB-EC"/>
</dbReference>
<feature type="binding site" evidence="21">
    <location>
        <position position="243"/>
    </location>
    <ligand>
        <name>a divalent metal cation</name>
        <dbReference type="ChEBI" id="CHEBI:60240"/>
    </ligand>
</feature>
<feature type="binding site" evidence="20">
    <location>
        <position position="77"/>
    </location>
    <ligand>
        <name>substrate</name>
    </ligand>
</feature>
<accession>A0A9P6U075</accession>
<dbReference type="Pfam" id="PF00850">
    <property type="entry name" value="Hist_deacetyl"/>
    <property type="match status" value="1"/>
</dbReference>
<evidence type="ECO:0000256" key="8">
    <source>
        <dbReference type="ARBA" id="ARBA00022490"/>
    </source>
</evidence>
<dbReference type="InterPro" id="IPR023696">
    <property type="entry name" value="Ureohydrolase_dom_sf"/>
</dbReference>
<dbReference type="GO" id="GO:0005737">
    <property type="term" value="C:cytoplasm"/>
    <property type="evidence" value="ECO:0007669"/>
    <property type="project" value="UniProtKB-SubCell"/>
</dbReference>
<protein>
    <recommendedName>
        <fullName evidence="16">Histone deacetylase 8</fullName>
        <ecNumber evidence="6">3.5.1.98</ecNumber>
    </recommendedName>
    <alternativeName>
        <fullName evidence="17">Protein deacetylase HDAC8</fullName>
    </alternativeName>
    <alternativeName>
        <fullName evidence="18">Protein decrotonylase HDAC8</fullName>
    </alternativeName>
</protein>
<evidence type="ECO:0000256" key="7">
    <source>
        <dbReference type="ARBA" id="ARBA00022454"/>
    </source>
</evidence>
<feature type="binding site" evidence="21">
    <location>
        <position position="154"/>
    </location>
    <ligand>
        <name>a divalent metal cation</name>
        <dbReference type="ChEBI" id="CHEBI:60240"/>
    </ligand>
</feature>
<dbReference type="GO" id="GO:0046872">
    <property type="term" value="F:metal ion binding"/>
    <property type="evidence" value="ECO:0007669"/>
    <property type="project" value="UniProtKB-KW"/>
</dbReference>
<dbReference type="SUPFAM" id="SSF52768">
    <property type="entry name" value="Arginase/deacetylase"/>
    <property type="match status" value="1"/>
</dbReference>
<feature type="binding site" evidence="21">
    <location>
        <position position="156"/>
    </location>
    <ligand>
        <name>a divalent metal cation</name>
        <dbReference type="ChEBI" id="CHEBI:60240"/>
    </ligand>
</feature>
<comment type="subcellular location">
    <subcellularLocation>
        <location evidence="3">Chromosome</location>
    </subcellularLocation>
    <subcellularLocation>
        <location evidence="4">Cytoplasm</location>
    </subcellularLocation>
    <subcellularLocation>
        <location evidence="2">Nucleus</location>
    </subcellularLocation>
</comment>
<keyword evidence="13" id="KW-0805">Transcription regulation</keyword>
<keyword evidence="24" id="KW-1185">Reference proteome</keyword>
<dbReference type="InterPro" id="IPR003084">
    <property type="entry name" value="HDAC_I/II"/>
</dbReference>
<dbReference type="InterPro" id="IPR000286">
    <property type="entry name" value="HDACs"/>
</dbReference>
<evidence type="ECO:0000256" key="16">
    <source>
        <dbReference type="ARBA" id="ARBA00040347"/>
    </source>
</evidence>
<name>A0A9P6U075_9FUNG</name>
<keyword evidence="15" id="KW-0539">Nucleus</keyword>